<dbReference type="CDD" id="cd07153">
    <property type="entry name" value="Fur_like"/>
    <property type="match status" value="1"/>
</dbReference>
<evidence type="ECO:0000313" key="10">
    <source>
        <dbReference type="Proteomes" id="UP000886812"/>
    </source>
</evidence>
<evidence type="ECO:0000256" key="6">
    <source>
        <dbReference type="ARBA" id="ARBA00023163"/>
    </source>
</evidence>
<organism evidence="9 10">
    <name type="scientific">Candidatus Spyradosoma merdigallinarum</name>
    <dbReference type="NCBI Taxonomy" id="2840950"/>
    <lineage>
        <taxon>Bacteria</taxon>
        <taxon>Pseudomonadati</taxon>
        <taxon>Verrucomicrobiota</taxon>
        <taxon>Opitutia</taxon>
        <taxon>Opitutia incertae sedis</taxon>
        <taxon>Candidatus Spyradosoma</taxon>
    </lineage>
</organism>
<accession>A0A9D1T1C4</accession>
<dbReference type="GO" id="GO:0008270">
    <property type="term" value="F:zinc ion binding"/>
    <property type="evidence" value="ECO:0007669"/>
    <property type="project" value="TreeGrafter"/>
</dbReference>
<evidence type="ECO:0000313" key="9">
    <source>
        <dbReference type="EMBL" id="HIV03581.1"/>
    </source>
</evidence>
<evidence type="ECO:0000256" key="1">
    <source>
        <dbReference type="ARBA" id="ARBA00007957"/>
    </source>
</evidence>
<reference evidence="9" key="2">
    <citation type="journal article" date="2021" name="PeerJ">
        <title>Extensive microbial diversity within the chicken gut microbiome revealed by metagenomics and culture.</title>
        <authorList>
            <person name="Gilroy R."/>
            <person name="Ravi A."/>
            <person name="Getino M."/>
            <person name="Pursley I."/>
            <person name="Horton D.L."/>
            <person name="Alikhan N.F."/>
            <person name="Baker D."/>
            <person name="Gharbi K."/>
            <person name="Hall N."/>
            <person name="Watson M."/>
            <person name="Adriaenssens E.M."/>
            <person name="Foster-Nyarko E."/>
            <person name="Jarju S."/>
            <person name="Secka A."/>
            <person name="Antonio M."/>
            <person name="Oren A."/>
            <person name="Chaudhuri R.R."/>
            <person name="La Ragione R."/>
            <person name="Hildebrand F."/>
            <person name="Pallen M.J."/>
        </authorList>
    </citation>
    <scope>NUCLEOTIDE SEQUENCE</scope>
    <source>
        <strain evidence="9">10669</strain>
    </source>
</reference>
<feature type="binding site" evidence="7">
    <location>
        <position position="111"/>
    </location>
    <ligand>
        <name>Zn(2+)</name>
        <dbReference type="ChEBI" id="CHEBI:29105"/>
    </ligand>
</feature>
<dbReference type="GO" id="GO:0000976">
    <property type="term" value="F:transcription cis-regulatory region binding"/>
    <property type="evidence" value="ECO:0007669"/>
    <property type="project" value="TreeGrafter"/>
</dbReference>
<feature type="region of interest" description="Disordered" evidence="8">
    <location>
        <begin position="1"/>
        <end position="20"/>
    </location>
</feature>
<feature type="compositionally biased region" description="Basic residues" evidence="8">
    <location>
        <begin position="1"/>
        <end position="10"/>
    </location>
</feature>
<keyword evidence="2" id="KW-0678">Repressor</keyword>
<evidence type="ECO:0000256" key="7">
    <source>
        <dbReference type="PIRSR" id="PIRSR602481-1"/>
    </source>
</evidence>
<sequence>MNSAPRKKKHPEPETPDFPRLFAAHGLRNTQQRRAIWSAAYETPGHFTAEELLAAARERDPSVSRATVYRALPSLISCGIVTELNVGRDFKYYESTRGAGSFKGHIVCDNCEKIIEFDAPFMDWYGRAVAEKNGLQFISQHLQITAHCPNCNCKDKKEKTADAETPCAVQKKSSRSRRVK</sequence>
<gene>
    <name evidence="9" type="ORF">IAC75_00300</name>
</gene>
<dbReference type="GO" id="GO:0045892">
    <property type="term" value="P:negative regulation of DNA-templated transcription"/>
    <property type="evidence" value="ECO:0007669"/>
    <property type="project" value="TreeGrafter"/>
</dbReference>
<protein>
    <submittedName>
        <fullName evidence="9">Transcriptional repressor</fullName>
    </submittedName>
</protein>
<dbReference type="GO" id="GO:1900376">
    <property type="term" value="P:regulation of secondary metabolite biosynthetic process"/>
    <property type="evidence" value="ECO:0007669"/>
    <property type="project" value="TreeGrafter"/>
</dbReference>
<dbReference type="SUPFAM" id="SSF46785">
    <property type="entry name" value="Winged helix' DNA-binding domain"/>
    <property type="match status" value="1"/>
</dbReference>
<dbReference type="EMBL" id="DVOG01000013">
    <property type="protein sequence ID" value="HIV03581.1"/>
    <property type="molecule type" value="Genomic_DNA"/>
</dbReference>
<feature type="binding site" evidence="7">
    <location>
        <position position="151"/>
    </location>
    <ligand>
        <name>Zn(2+)</name>
        <dbReference type="ChEBI" id="CHEBI:29105"/>
    </ligand>
</feature>
<dbReference type="AlphaFoldDB" id="A0A9D1T1C4"/>
<comment type="similarity">
    <text evidence="1">Belongs to the Fur family.</text>
</comment>
<evidence type="ECO:0000256" key="8">
    <source>
        <dbReference type="SAM" id="MobiDB-lite"/>
    </source>
</evidence>
<dbReference type="InterPro" id="IPR002481">
    <property type="entry name" value="FUR"/>
</dbReference>
<dbReference type="Proteomes" id="UP000886812">
    <property type="component" value="Unassembled WGS sequence"/>
</dbReference>
<dbReference type="PANTHER" id="PTHR33202">
    <property type="entry name" value="ZINC UPTAKE REGULATION PROTEIN"/>
    <property type="match status" value="1"/>
</dbReference>
<keyword evidence="5" id="KW-0238">DNA-binding</keyword>
<keyword evidence="7" id="KW-0479">Metal-binding</keyword>
<evidence type="ECO:0000256" key="5">
    <source>
        <dbReference type="ARBA" id="ARBA00023125"/>
    </source>
</evidence>
<dbReference type="InterPro" id="IPR036390">
    <property type="entry name" value="WH_DNA-bd_sf"/>
</dbReference>
<reference evidence="9" key="1">
    <citation type="submission" date="2020-10" db="EMBL/GenBank/DDBJ databases">
        <authorList>
            <person name="Gilroy R."/>
        </authorList>
    </citation>
    <scope>NUCLEOTIDE SEQUENCE</scope>
    <source>
        <strain evidence="9">10669</strain>
    </source>
</reference>
<feature type="binding site" evidence="7">
    <location>
        <position position="148"/>
    </location>
    <ligand>
        <name>Zn(2+)</name>
        <dbReference type="ChEBI" id="CHEBI:29105"/>
    </ligand>
</feature>
<evidence type="ECO:0000256" key="2">
    <source>
        <dbReference type="ARBA" id="ARBA00022491"/>
    </source>
</evidence>
<evidence type="ECO:0000256" key="4">
    <source>
        <dbReference type="ARBA" id="ARBA00023015"/>
    </source>
</evidence>
<keyword evidence="3 7" id="KW-0862">Zinc</keyword>
<keyword evidence="4" id="KW-0805">Transcription regulation</keyword>
<name>A0A9D1T1C4_9BACT</name>
<dbReference type="Gene3D" id="3.30.1490.190">
    <property type="match status" value="1"/>
</dbReference>
<evidence type="ECO:0000256" key="3">
    <source>
        <dbReference type="ARBA" id="ARBA00022833"/>
    </source>
</evidence>
<dbReference type="InterPro" id="IPR043135">
    <property type="entry name" value="Fur_C"/>
</dbReference>
<dbReference type="Pfam" id="PF01475">
    <property type="entry name" value="FUR"/>
    <property type="match status" value="1"/>
</dbReference>
<feature type="binding site" evidence="7">
    <location>
        <position position="108"/>
    </location>
    <ligand>
        <name>Zn(2+)</name>
        <dbReference type="ChEBI" id="CHEBI:29105"/>
    </ligand>
</feature>
<comment type="caution">
    <text evidence="9">The sequence shown here is derived from an EMBL/GenBank/DDBJ whole genome shotgun (WGS) entry which is preliminary data.</text>
</comment>
<feature type="region of interest" description="Disordered" evidence="8">
    <location>
        <begin position="156"/>
        <end position="180"/>
    </location>
</feature>
<proteinExistence type="inferred from homology"/>
<comment type="cofactor">
    <cofactor evidence="7">
        <name>Zn(2+)</name>
        <dbReference type="ChEBI" id="CHEBI:29105"/>
    </cofactor>
    <text evidence="7">Binds 1 zinc ion per subunit.</text>
</comment>
<dbReference type="Gene3D" id="1.10.10.10">
    <property type="entry name" value="Winged helix-like DNA-binding domain superfamily/Winged helix DNA-binding domain"/>
    <property type="match status" value="1"/>
</dbReference>
<keyword evidence="6" id="KW-0804">Transcription</keyword>
<dbReference type="PANTHER" id="PTHR33202:SF7">
    <property type="entry name" value="FERRIC UPTAKE REGULATION PROTEIN"/>
    <property type="match status" value="1"/>
</dbReference>
<dbReference type="InterPro" id="IPR036388">
    <property type="entry name" value="WH-like_DNA-bd_sf"/>
</dbReference>
<dbReference type="GO" id="GO:0003700">
    <property type="term" value="F:DNA-binding transcription factor activity"/>
    <property type="evidence" value="ECO:0007669"/>
    <property type="project" value="InterPro"/>
</dbReference>